<dbReference type="Pfam" id="PF00226">
    <property type="entry name" value="DnaJ"/>
    <property type="match status" value="1"/>
</dbReference>
<dbReference type="EMBL" id="LLYB01000101">
    <property type="protein sequence ID" value="KRR18933.1"/>
    <property type="molecule type" value="Genomic_DNA"/>
</dbReference>
<dbReference type="AlphaFoldDB" id="A0A0R3MLU5"/>
<comment type="caution">
    <text evidence="3">The sequence shown here is derived from an EMBL/GenBank/DDBJ whole genome shotgun (WGS) entry which is preliminary data.</text>
</comment>
<dbReference type="InterPro" id="IPR052814">
    <property type="entry name" value="Peroxisomal_DnaJ"/>
</dbReference>
<sequence length="302" mass="32996">MKTLYDLLGALPDDDAEGLRSAFRRAVKANHPDLNPGDPEAPHTFRRIVRANAILSDERQRAAYDRLLEVARRQQGQKPKGSIYATRIRRLGVDAIVSAVASTVFIAGYFLLKPVDRLPLASAQVPEISRREVAQTVAVRSTELSSQDRTRPGDKPEDVGADTKLDVKPENLKAPARPDSIASAVTTGIASASADVSPARELGPKDVKYYRERGVSAYRSGDLYIALANFDLAIQQDPACSDCYVDRGIVLHRMGDLKGAVSDIAVAKRIDDLSRNRTLSEQARADGSVQRATHDERKALAR</sequence>
<dbReference type="PRINTS" id="PR00625">
    <property type="entry name" value="JDOMAIN"/>
</dbReference>
<dbReference type="PANTHER" id="PTHR45006:SF1">
    <property type="entry name" value="DNAJ-LIKE PROTEIN 1"/>
    <property type="match status" value="1"/>
</dbReference>
<reference evidence="3 4" key="1">
    <citation type="submission" date="2014-03" db="EMBL/GenBank/DDBJ databases">
        <title>Bradyrhizobium valentinum sp. nov., isolated from effective nodules of Lupinus mariae-josephae, a lupine endemic of basic-lime soils in Eastern Spain.</title>
        <authorList>
            <person name="Duran D."/>
            <person name="Rey L."/>
            <person name="Navarro A."/>
            <person name="Busquets A."/>
            <person name="Imperial J."/>
            <person name="Ruiz-Argueso T."/>
        </authorList>
    </citation>
    <scope>NUCLEOTIDE SEQUENCE [LARGE SCALE GENOMIC DNA]</scope>
    <source>
        <strain evidence="3 4">CCBAU 23086</strain>
    </source>
</reference>
<dbReference type="InterPro" id="IPR001623">
    <property type="entry name" value="DnaJ_domain"/>
</dbReference>
<evidence type="ECO:0000313" key="4">
    <source>
        <dbReference type="Proteomes" id="UP000051660"/>
    </source>
</evidence>
<feature type="compositionally biased region" description="Basic and acidic residues" evidence="1">
    <location>
        <begin position="146"/>
        <end position="171"/>
    </location>
</feature>
<dbReference type="InterPro" id="IPR011990">
    <property type="entry name" value="TPR-like_helical_dom_sf"/>
</dbReference>
<protein>
    <recommendedName>
        <fullName evidence="2">J domain-containing protein</fullName>
    </recommendedName>
</protein>
<gene>
    <name evidence="3" type="ORF">CQ14_18750</name>
</gene>
<evidence type="ECO:0000256" key="1">
    <source>
        <dbReference type="SAM" id="MobiDB-lite"/>
    </source>
</evidence>
<dbReference type="SUPFAM" id="SSF46565">
    <property type="entry name" value="Chaperone J-domain"/>
    <property type="match status" value="1"/>
</dbReference>
<feature type="region of interest" description="Disordered" evidence="1">
    <location>
        <begin position="139"/>
        <end position="178"/>
    </location>
</feature>
<proteinExistence type="predicted"/>
<name>A0A0R3MLU5_9BRAD</name>
<dbReference type="InterPro" id="IPR018253">
    <property type="entry name" value="DnaJ_domain_CS"/>
</dbReference>
<feature type="domain" description="J" evidence="2">
    <location>
        <begin position="3"/>
        <end position="68"/>
    </location>
</feature>
<evidence type="ECO:0000259" key="2">
    <source>
        <dbReference type="PROSITE" id="PS50076"/>
    </source>
</evidence>
<dbReference type="SMART" id="SM00271">
    <property type="entry name" value="DnaJ"/>
    <property type="match status" value="1"/>
</dbReference>
<dbReference type="GO" id="GO:0005829">
    <property type="term" value="C:cytosol"/>
    <property type="evidence" value="ECO:0007669"/>
    <property type="project" value="TreeGrafter"/>
</dbReference>
<evidence type="ECO:0000313" key="3">
    <source>
        <dbReference type="EMBL" id="KRR18933.1"/>
    </source>
</evidence>
<dbReference type="GO" id="GO:0016558">
    <property type="term" value="P:protein import into peroxisome matrix"/>
    <property type="evidence" value="ECO:0007669"/>
    <property type="project" value="TreeGrafter"/>
</dbReference>
<dbReference type="SUPFAM" id="SSF48452">
    <property type="entry name" value="TPR-like"/>
    <property type="match status" value="1"/>
</dbReference>
<dbReference type="OrthoDB" id="7822896at2"/>
<dbReference type="PROSITE" id="PS50076">
    <property type="entry name" value="DNAJ_2"/>
    <property type="match status" value="1"/>
</dbReference>
<dbReference type="Gene3D" id="1.25.40.10">
    <property type="entry name" value="Tetratricopeptide repeat domain"/>
    <property type="match status" value="1"/>
</dbReference>
<organism evidence="3 4">
    <name type="scientific">Bradyrhizobium lablabi</name>
    <dbReference type="NCBI Taxonomy" id="722472"/>
    <lineage>
        <taxon>Bacteria</taxon>
        <taxon>Pseudomonadati</taxon>
        <taxon>Pseudomonadota</taxon>
        <taxon>Alphaproteobacteria</taxon>
        <taxon>Hyphomicrobiales</taxon>
        <taxon>Nitrobacteraceae</taxon>
        <taxon>Bradyrhizobium</taxon>
    </lineage>
</organism>
<dbReference type="Gene3D" id="1.10.287.110">
    <property type="entry name" value="DnaJ domain"/>
    <property type="match status" value="1"/>
</dbReference>
<feature type="compositionally biased region" description="Basic and acidic residues" evidence="1">
    <location>
        <begin position="292"/>
        <end position="302"/>
    </location>
</feature>
<dbReference type="Proteomes" id="UP000051660">
    <property type="component" value="Unassembled WGS sequence"/>
</dbReference>
<dbReference type="RefSeq" id="WP_057861269.1">
    <property type="nucleotide sequence ID" value="NZ_LLYB01000101.1"/>
</dbReference>
<dbReference type="CDD" id="cd06257">
    <property type="entry name" value="DnaJ"/>
    <property type="match status" value="1"/>
</dbReference>
<dbReference type="PROSITE" id="PS00636">
    <property type="entry name" value="DNAJ_1"/>
    <property type="match status" value="1"/>
</dbReference>
<accession>A0A0R3MLU5</accession>
<dbReference type="PANTHER" id="PTHR45006">
    <property type="entry name" value="DNAJ-LIKE PROTEIN 1"/>
    <property type="match status" value="1"/>
</dbReference>
<dbReference type="InterPro" id="IPR036869">
    <property type="entry name" value="J_dom_sf"/>
</dbReference>
<feature type="region of interest" description="Disordered" evidence="1">
    <location>
        <begin position="280"/>
        <end position="302"/>
    </location>
</feature>